<feature type="binding site" evidence="3">
    <location>
        <position position="58"/>
    </location>
    <ligand>
        <name>L-histidine</name>
        <dbReference type="ChEBI" id="CHEBI:57595"/>
    </ligand>
</feature>
<protein>
    <recommendedName>
        <fullName evidence="3">Histidine N-alpha-methyltransferase</fullName>
        <ecNumber evidence="3">2.1.1.44</ecNumber>
    </recommendedName>
    <alternativeName>
        <fullName evidence="3">Histidine trimethyltransferase</fullName>
    </alternativeName>
</protein>
<dbReference type="HAMAP" id="MF_02037">
    <property type="entry name" value="EgtD"/>
    <property type="match status" value="1"/>
</dbReference>
<dbReference type="InterPro" id="IPR019257">
    <property type="entry name" value="MeTrfase_dom"/>
</dbReference>
<evidence type="ECO:0000256" key="2">
    <source>
        <dbReference type="ARBA" id="ARBA00022679"/>
    </source>
</evidence>
<dbReference type="InterPro" id="IPR032888">
    <property type="entry name" value="EgtD_Actinobacteria"/>
</dbReference>
<comment type="catalytic activity">
    <reaction evidence="3">
        <text>L-histidine + 3 S-adenosyl-L-methionine = hercynine + 3 S-adenosyl-L-homocysteine + 3 H(+)</text>
        <dbReference type="Rhea" id="RHEA:38471"/>
        <dbReference type="ChEBI" id="CHEBI:15378"/>
        <dbReference type="ChEBI" id="CHEBI:15781"/>
        <dbReference type="ChEBI" id="CHEBI:57595"/>
        <dbReference type="ChEBI" id="CHEBI:57856"/>
        <dbReference type="ChEBI" id="CHEBI:59789"/>
        <dbReference type="EC" id="2.1.1.44"/>
    </reaction>
</comment>
<name>A0ABV6W1R9_9ACTN</name>
<dbReference type="SUPFAM" id="SSF53335">
    <property type="entry name" value="S-adenosyl-L-methionine-dependent methyltransferases"/>
    <property type="match status" value="1"/>
</dbReference>
<evidence type="ECO:0000313" key="6">
    <source>
        <dbReference type="Proteomes" id="UP001592531"/>
    </source>
</evidence>
<comment type="caution">
    <text evidence="5">The sequence shown here is derived from an EMBL/GenBank/DDBJ whole genome shotgun (WGS) entry which is preliminary data.</text>
</comment>
<dbReference type="EC" id="2.1.1.44" evidence="3"/>
<feature type="binding site" evidence="3">
    <location>
        <begin position="284"/>
        <end position="286"/>
    </location>
    <ligand>
        <name>L-histidine</name>
        <dbReference type="ChEBI" id="CHEBI:57595"/>
    </ligand>
</feature>
<dbReference type="InterPro" id="IPR017804">
    <property type="entry name" value="MeTrfase_EgtD-like"/>
</dbReference>
<keyword evidence="6" id="KW-1185">Reference proteome</keyword>
<dbReference type="GO" id="GO:0032259">
    <property type="term" value="P:methylation"/>
    <property type="evidence" value="ECO:0007669"/>
    <property type="project" value="UniProtKB-KW"/>
</dbReference>
<comment type="function">
    <text evidence="3">Catalyzes the SAM-dependent triple methylation of the alpha-amino group of histidine to form hercynine, a step in the biosynthesis pathway of ergothioneine.</text>
</comment>
<feature type="binding site" evidence="3">
    <location>
        <position position="88"/>
    </location>
    <ligand>
        <name>S-adenosyl-L-methionine</name>
        <dbReference type="ChEBI" id="CHEBI:59789"/>
    </ligand>
</feature>
<organism evidence="5 6">
    <name type="scientific">Streptacidiphilus cavernicola</name>
    <dbReference type="NCBI Taxonomy" id="3342716"/>
    <lineage>
        <taxon>Bacteria</taxon>
        <taxon>Bacillati</taxon>
        <taxon>Actinomycetota</taxon>
        <taxon>Actinomycetes</taxon>
        <taxon>Kitasatosporales</taxon>
        <taxon>Streptomycetaceae</taxon>
        <taxon>Streptacidiphilus</taxon>
    </lineage>
</organism>
<dbReference type="Pfam" id="PF10017">
    <property type="entry name" value="Methyltransf_33"/>
    <property type="match status" value="1"/>
</dbReference>
<feature type="binding site" evidence="3">
    <location>
        <position position="208"/>
    </location>
    <ligand>
        <name>L-histidine</name>
        <dbReference type="ChEBI" id="CHEBI:57595"/>
    </ligand>
</feature>
<feature type="binding site" evidence="3">
    <location>
        <position position="115"/>
    </location>
    <ligand>
        <name>S-adenosyl-L-methionine</name>
        <dbReference type="ChEBI" id="CHEBI:59789"/>
    </ligand>
</feature>
<comment type="subunit">
    <text evidence="3">Monomer.</text>
</comment>
<dbReference type="InterPro" id="IPR035094">
    <property type="entry name" value="EgtD"/>
</dbReference>
<dbReference type="PANTHER" id="PTHR43397:SF1">
    <property type="entry name" value="ERGOTHIONEINE BIOSYNTHESIS PROTEIN 1"/>
    <property type="match status" value="1"/>
</dbReference>
<dbReference type="Gene3D" id="3.40.50.150">
    <property type="entry name" value="Vaccinia Virus protein VP39"/>
    <property type="match status" value="1"/>
</dbReference>
<proteinExistence type="inferred from homology"/>
<dbReference type="PANTHER" id="PTHR43397">
    <property type="entry name" value="ERGOTHIONEINE BIOSYNTHESIS PROTEIN 1"/>
    <property type="match status" value="1"/>
</dbReference>
<evidence type="ECO:0000256" key="1">
    <source>
        <dbReference type="ARBA" id="ARBA00022603"/>
    </source>
</evidence>
<feature type="binding site" evidence="3">
    <location>
        <position position="168"/>
    </location>
    <ligand>
        <name>L-histidine</name>
        <dbReference type="ChEBI" id="CHEBI:57595"/>
    </ligand>
</feature>
<feature type="domain" description="Histidine-specific methyltransferase SAM-dependent" evidence="4">
    <location>
        <begin position="21"/>
        <end position="321"/>
    </location>
</feature>
<keyword evidence="1 3" id="KW-0489">Methyltransferase</keyword>
<dbReference type="EMBL" id="JBHFAB010000022">
    <property type="protein sequence ID" value="MFC1419939.1"/>
    <property type="molecule type" value="Genomic_DNA"/>
</dbReference>
<feature type="binding site" evidence="3">
    <location>
        <position position="94"/>
    </location>
    <ligand>
        <name>S-adenosyl-L-methionine</name>
        <dbReference type="ChEBI" id="CHEBI:59789"/>
    </ligand>
</feature>
<evidence type="ECO:0000313" key="5">
    <source>
        <dbReference type="EMBL" id="MFC1419939.1"/>
    </source>
</evidence>
<comment type="similarity">
    <text evidence="3">Belongs to the methyltransferase superfamily. EgtD family.</text>
</comment>
<evidence type="ECO:0000256" key="3">
    <source>
        <dbReference type="HAMAP-Rule" id="MF_02037"/>
    </source>
</evidence>
<gene>
    <name evidence="3 5" type="primary">egtD</name>
    <name evidence="5" type="ORF">ACEZDE_25355</name>
</gene>
<dbReference type="NCBIfam" id="TIGR03438">
    <property type="entry name" value="egtD_ergothio"/>
    <property type="match status" value="1"/>
</dbReference>
<accession>A0ABV6W1R9</accession>
<dbReference type="PIRSF" id="PIRSF018005">
    <property type="entry name" value="UCP018005"/>
    <property type="match status" value="1"/>
</dbReference>
<dbReference type="RefSeq" id="WP_380540213.1">
    <property type="nucleotide sequence ID" value="NZ_JBHFAB010000022.1"/>
</dbReference>
<reference evidence="5 6" key="1">
    <citation type="submission" date="2024-09" db="EMBL/GenBank/DDBJ databases">
        <authorList>
            <person name="Lee S.D."/>
        </authorList>
    </citation>
    <scope>NUCLEOTIDE SEQUENCE [LARGE SCALE GENOMIC DNA]</scope>
    <source>
        <strain evidence="5 6">N8-3</strain>
    </source>
</reference>
<keyword evidence="2 3" id="KW-0808">Transferase</keyword>
<evidence type="ECO:0000259" key="4">
    <source>
        <dbReference type="Pfam" id="PF10017"/>
    </source>
</evidence>
<feature type="binding site" evidence="3">
    <location>
        <begin position="143"/>
        <end position="144"/>
    </location>
    <ligand>
        <name>S-adenosyl-L-methionine</name>
        <dbReference type="ChEBI" id="CHEBI:59789"/>
    </ligand>
</feature>
<dbReference type="InterPro" id="IPR029063">
    <property type="entry name" value="SAM-dependent_MTases_sf"/>
</dbReference>
<dbReference type="GO" id="GO:0052706">
    <property type="term" value="F:L-histidine N(alpha)-methyltransferase activity"/>
    <property type="evidence" value="ECO:0007669"/>
    <property type="project" value="UniProtKB-EC"/>
</dbReference>
<dbReference type="InterPro" id="IPR051128">
    <property type="entry name" value="EgtD_Methyltrsf_superfamily"/>
</dbReference>
<comment type="pathway">
    <text evidence="3">Amino-acid biosynthesis; ergothioneine biosynthesis.</text>
</comment>
<keyword evidence="3" id="KW-0949">S-adenosyl-L-methionine</keyword>
<dbReference type="Proteomes" id="UP001592531">
    <property type="component" value="Unassembled WGS sequence"/>
</dbReference>
<sequence>MTPDFTLDRRLPEHHFTDALRTDASQGLTARPKALPPVWFYDAAGSDLFEQITELPEYYPTRAEHEILTARAPEIAAAVRARTLVELGSGSSQKTRLLLDALRAEGSLRGYVPVDVSESALRQAAESVTADYPGLEVHALVADFHQHLGLDGTRGPRLLAFLGGTIGNLLPDQRAAFLTRVSGALEPGDALLLGTDLVKDPATLVAAYDDSAGVTAAFNKNLLTVLNHGLDADFDPDAFQHVALWDPKHEWIEMRLRATRPVQVKLRELDLVVPFEGGEDLRTEISAKFRQERVRSELRRSGLTLRNWWTDPAGRYALSLSSPVTRMQ</sequence>